<organism evidence="6 7">
    <name type="scientific">Aphis craccivora</name>
    <name type="common">Cowpea aphid</name>
    <dbReference type="NCBI Taxonomy" id="307492"/>
    <lineage>
        <taxon>Eukaryota</taxon>
        <taxon>Metazoa</taxon>
        <taxon>Ecdysozoa</taxon>
        <taxon>Arthropoda</taxon>
        <taxon>Hexapoda</taxon>
        <taxon>Insecta</taxon>
        <taxon>Pterygota</taxon>
        <taxon>Neoptera</taxon>
        <taxon>Paraneoptera</taxon>
        <taxon>Hemiptera</taxon>
        <taxon>Sternorrhyncha</taxon>
        <taxon>Aphidomorpha</taxon>
        <taxon>Aphidoidea</taxon>
        <taxon>Aphididae</taxon>
        <taxon>Aphidini</taxon>
        <taxon>Aphis</taxon>
        <taxon>Aphis</taxon>
    </lineage>
</organism>
<feature type="domain" description="Ig-like" evidence="5">
    <location>
        <begin position="131"/>
        <end position="213"/>
    </location>
</feature>
<dbReference type="SMART" id="SM00409">
    <property type="entry name" value="IG"/>
    <property type="match status" value="3"/>
</dbReference>
<accession>A0A6G0YV82</accession>
<feature type="domain" description="Ig-like" evidence="5">
    <location>
        <begin position="20"/>
        <end position="125"/>
    </location>
</feature>
<dbReference type="InterPro" id="IPR013783">
    <property type="entry name" value="Ig-like_fold"/>
</dbReference>
<evidence type="ECO:0000256" key="4">
    <source>
        <dbReference type="ARBA" id="ARBA00023319"/>
    </source>
</evidence>
<dbReference type="SUPFAM" id="SSF48726">
    <property type="entry name" value="Immunoglobulin"/>
    <property type="match status" value="3"/>
</dbReference>
<dbReference type="GO" id="GO:0043005">
    <property type="term" value="C:neuron projection"/>
    <property type="evidence" value="ECO:0007669"/>
    <property type="project" value="TreeGrafter"/>
</dbReference>
<evidence type="ECO:0000313" key="7">
    <source>
        <dbReference type="Proteomes" id="UP000478052"/>
    </source>
</evidence>
<dbReference type="Proteomes" id="UP000478052">
    <property type="component" value="Unassembled WGS sequence"/>
</dbReference>
<dbReference type="InterPro" id="IPR036179">
    <property type="entry name" value="Ig-like_dom_sf"/>
</dbReference>
<dbReference type="OrthoDB" id="6592685at2759"/>
<keyword evidence="1" id="KW-0732">Signal</keyword>
<evidence type="ECO:0000256" key="1">
    <source>
        <dbReference type="ARBA" id="ARBA00022729"/>
    </source>
</evidence>
<dbReference type="AlphaFoldDB" id="A0A6G0YV82"/>
<dbReference type="SMART" id="SM00408">
    <property type="entry name" value="IGc2"/>
    <property type="match status" value="3"/>
</dbReference>
<name>A0A6G0YV82_APHCR</name>
<dbReference type="InterPro" id="IPR051170">
    <property type="entry name" value="Neural/epithelial_adhesion"/>
</dbReference>
<dbReference type="Gene3D" id="2.60.40.10">
    <property type="entry name" value="Immunoglobulins"/>
    <property type="match status" value="3"/>
</dbReference>
<dbReference type="InterPro" id="IPR007110">
    <property type="entry name" value="Ig-like_dom"/>
</dbReference>
<dbReference type="EMBL" id="VUJU01002323">
    <property type="protein sequence ID" value="KAF0761699.1"/>
    <property type="molecule type" value="Genomic_DNA"/>
</dbReference>
<reference evidence="6 7" key="1">
    <citation type="submission" date="2019-08" db="EMBL/GenBank/DDBJ databases">
        <title>Whole genome of Aphis craccivora.</title>
        <authorList>
            <person name="Voronova N.V."/>
            <person name="Shulinski R.S."/>
            <person name="Bandarenka Y.V."/>
            <person name="Zhorov D.G."/>
            <person name="Warner D."/>
        </authorList>
    </citation>
    <scope>NUCLEOTIDE SEQUENCE [LARGE SCALE GENOMIC DNA]</scope>
    <source>
        <strain evidence="6">180601</strain>
        <tissue evidence="6">Whole Body</tissue>
    </source>
</reference>
<keyword evidence="7" id="KW-1185">Reference proteome</keyword>
<dbReference type="CDD" id="cd00096">
    <property type="entry name" value="Ig"/>
    <property type="match status" value="1"/>
</dbReference>
<keyword evidence="3" id="KW-1015">Disulfide bond</keyword>
<feature type="domain" description="Ig-like" evidence="5">
    <location>
        <begin position="224"/>
        <end position="315"/>
    </location>
</feature>
<dbReference type="PANTHER" id="PTHR12231:SF220">
    <property type="entry name" value="LACHESIN"/>
    <property type="match status" value="1"/>
</dbReference>
<keyword evidence="2" id="KW-0677">Repeat</keyword>
<keyword evidence="4" id="KW-0393">Immunoglobulin domain</keyword>
<sequence>MLVENQIIHCQIFIFILAYPQSIQTAVGDIGGSIEIKCSVFNANSFPIAWLKFEKEDSTKTTVLSIGKELIVGNSRFSLEVFIENGTISHILKIKNIRNTDIALYRCVVMCDDVDGDANTSADIELEVNRPPLILSSSSPTVVIAREGQSSRLECYADGFPKPRVSWTRQYNGILITGGNYYRGNVLRFFNVTKDDRGTYYCDAVNSVGSHVQHIVDFRVNFAPVLTVSKIMYTHIEPSKQKVDVQCLVEAYPAPKIEWLYNGVVLHNDNYNRIVETATEYQFTYSTLNFLKIDNDRYGNYTCKARNMIGTAEVTNIGKYSFH</sequence>
<dbReference type="Pfam" id="PF13927">
    <property type="entry name" value="Ig_3"/>
    <property type="match status" value="2"/>
</dbReference>
<dbReference type="PROSITE" id="PS50835">
    <property type="entry name" value="IG_LIKE"/>
    <property type="match status" value="3"/>
</dbReference>
<protein>
    <submittedName>
        <fullName evidence="6">Lachesin-like isoform X2</fullName>
    </submittedName>
</protein>
<comment type="caution">
    <text evidence="6">The sequence shown here is derived from an EMBL/GenBank/DDBJ whole genome shotgun (WGS) entry which is preliminary data.</text>
</comment>
<gene>
    <name evidence="6" type="ORF">FWK35_00004113</name>
</gene>
<evidence type="ECO:0000259" key="5">
    <source>
        <dbReference type="PROSITE" id="PS50835"/>
    </source>
</evidence>
<evidence type="ECO:0000256" key="3">
    <source>
        <dbReference type="ARBA" id="ARBA00023157"/>
    </source>
</evidence>
<proteinExistence type="predicted"/>
<evidence type="ECO:0000256" key="2">
    <source>
        <dbReference type="ARBA" id="ARBA00022737"/>
    </source>
</evidence>
<dbReference type="PANTHER" id="PTHR12231">
    <property type="entry name" value="CTX-RELATED TYPE I TRANSMEMBRANE PROTEIN"/>
    <property type="match status" value="1"/>
</dbReference>
<dbReference type="InterPro" id="IPR003599">
    <property type="entry name" value="Ig_sub"/>
</dbReference>
<evidence type="ECO:0000313" key="6">
    <source>
        <dbReference type="EMBL" id="KAF0761699.1"/>
    </source>
</evidence>
<dbReference type="InterPro" id="IPR003598">
    <property type="entry name" value="Ig_sub2"/>
</dbReference>